<dbReference type="EMBL" id="CP059733">
    <property type="protein sequence ID" value="WDE06660.1"/>
    <property type="molecule type" value="Genomic_DNA"/>
</dbReference>
<reference evidence="1 2" key="2">
    <citation type="journal article" date="2022" name="Mar. Drugs">
        <title>Bioassay-Guided Fractionation Leads to the Detection of Cholic Acid Generated by the Rare Thalassomonas sp.</title>
        <authorList>
            <person name="Pheiffer F."/>
            <person name="Schneider Y.K."/>
            <person name="Hansen E.H."/>
            <person name="Andersen J.H."/>
            <person name="Isaksson J."/>
            <person name="Busche T."/>
            <person name="R C."/>
            <person name="Kalinowski J."/>
            <person name="Zyl L.V."/>
            <person name="Trindade M."/>
        </authorList>
    </citation>
    <scope>NUCLEOTIDE SEQUENCE [LARGE SCALE GENOMIC DNA]</scope>
    <source>
        <strain evidence="1 2">XOM25</strain>
    </source>
</reference>
<evidence type="ECO:0000313" key="1">
    <source>
        <dbReference type="EMBL" id="WDE06660.1"/>
    </source>
</evidence>
<organism evidence="1 2">
    <name type="scientific">Thalassomonas viridans</name>
    <dbReference type="NCBI Taxonomy" id="137584"/>
    <lineage>
        <taxon>Bacteria</taxon>
        <taxon>Pseudomonadati</taxon>
        <taxon>Pseudomonadota</taxon>
        <taxon>Gammaproteobacteria</taxon>
        <taxon>Alteromonadales</taxon>
        <taxon>Colwelliaceae</taxon>
        <taxon>Thalassomonas</taxon>
    </lineage>
</organism>
<reference evidence="1 2" key="1">
    <citation type="journal article" date="2015" name="Genome Announc.">
        <title>Draft Genome Sequences of Marine Isolates of Thalassomonas viridans and Thalassomonas actiniarum.</title>
        <authorList>
            <person name="Olonade I."/>
            <person name="van Zyl L.J."/>
            <person name="Trindade M."/>
        </authorList>
    </citation>
    <scope>NUCLEOTIDE SEQUENCE [LARGE SCALE GENOMIC DNA]</scope>
    <source>
        <strain evidence="1 2">XOM25</strain>
    </source>
</reference>
<dbReference type="KEGG" id="tvd:SG34_007065"/>
<keyword evidence="2" id="KW-1185">Reference proteome</keyword>
<gene>
    <name evidence="1" type="ORF">SG34_007065</name>
</gene>
<protein>
    <submittedName>
        <fullName evidence="1">Uncharacterized protein</fullName>
    </submittedName>
</protein>
<evidence type="ECO:0000313" key="2">
    <source>
        <dbReference type="Proteomes" id="UP000032352"/>
    </source>
</evidence>
<dbReference type="RefSeq" id="WP_152647072.1">
    <property type="nucleotide sequence ID" value="NZ_CP059733.1"/>
</dbReference>
<name>A0AAF0CAT0_9GAMM</name>
<accession>A0AAF0CAT0</accession>
<sequence length="76" mass="8604">MTISDELRDIFRRCQTCRSVAEMDVCIAEYKTQLGDTEDESGGLHHMQQLRNARAQQKIVESRAHLAGRPGTDKLS</sequence>
<dbReference type="AlphaFoldDB" id="A0AAF0CAT0"/>
<dbReference type="Proteomes" id="UP000032352">
    <property type="component" value="Chromosome"/>
</dbReference>
<proteinExistence type="predicted"/>